<gene>
    <name evidence="6" type="ORF">A3F83_06715</name>
</gene>
<dbReference type="InterPro" id="IPR046358">
    <property type="entry name" value="Flagellin_C"/>
</dbReference>
<comment type="caution">
    <text evidence="6">The sequence shown here is derived from an EMBL/GenBank/DDBJ whole genome shotgun (WGS) entry which is preliminary data.</text>
</comment>
<keyword evidence="2 3" id="KW-0975">Bacterial flagellum</keyword>
<evidence type="ECO:0000313" key="6">
    <source>
        <dbReference type="EMBL" id="OGG03688.1"/>
    </source>
</evidence>
<dbReference type="Gene3D" id="1.20.1330.10">
    <property type="entry name" value="f41 fragment of flagellin, N-terminal domain"/>
    <property type="match status" value="2"/>
</dbReference>
<protein>
    <recommendedName>
        <fullName evidence="3">Flagellin</fullName>
    </recommendedName>
</protein>
<dbReference type="InterPro" id="IPR001492">
    <property type="entry name" value="Flagellin"/>
</dbReference>
<evidence type="ECO:0000313" key="7">
    <source>
        <dbReference type="Proteomes" id="UP000179129"/>
    </source>
</evidence>
<evidence type="ECO:0000256" key="1">
    <source>
        <dbReference type="ARBA" id="ARBA00005709"/>
    </source>
</evidence>
<proteinExistence type="inferred from homology"/>
<dbReference type="GO" id="GO:0005576">
    <property type="term" value="C:extracellular region"/>
    <property type="evidence" value="ECO:0007669"/>
    <property type="project" value="UniProtKB-SubCell"/>
</dbReference>
<feature type="non-terminal residue" evidence="6">
    <location>
        <position position="1"/>
    </location>
</feature>
<dbReference type="PANTHER" id="PTHR42792:SF2">
    <property type="entry name" value="FLAGELLIN"/>
    <property type="match status" value="1"/>
</dbReference>
<feature type="domain" description="Flagellin C-terminal" evidence="5">
    <location>
        <begin position="446"/>
        <end position="530"/>
    </location>
</feature>
<comment type="subcellular location">
    <subcellularLocation>
        <location evidence="3">Secreted</location>
    </subcellularLocation>
    <subcellularLocation>
        <location evidence="3">Bacterial flagellum</location>
    </subcellularLocation>
</comment>
<evidence type="ECO:0000259" key="4">
    <source>
        <dbReference type="Pfam" id="PF00669"/>
    </source>
</evidence>
<name>A0A1F5YTZ2_9BACT</name>
<dbReference type="GO" id="GO:0009288">
    <property type="term" value="C:bacterial-type flagellum"/>
    <property type="evidence" value="ECO:0007669"/>
    <property type="project" value="UniProtKB-SubCell"/>
</dbReference>
<dbReference type="Gene3D" id="6.10.10.10">
    <property type="entry name" value="Flagellar export chaperone, C-terminal domain"/>
    <property type="match status" value="1"/>
</dbReference>
<evidence type="ECO:0000259" key="5">
    <source>
        <dbReference type="Pfam" id="PF00700"/>
    </source>
</evidence>
<dbReference type="PANTHER" id="PTHR42792">
    <property type="entry name" value="FLAGELLIN"/>
    <property type="match status" value="1"/>
</dbReference>
<feature type="domain" description="Flagellin N-terminal" evidence="4">
    <location>
        <begin position="2"/>
        <end position="130"/>
    </location>
</feature>
<accession>A0A1F5YTZ2</accession>
<reference evidence="6 7" key="1">
    <citation type="journal article" date="2016" name="Nat. Commun.">
        <title>Thousands of microbial genomes shed light on interconnected biogeochemical processes in an aquifer system.</title>
        <authorList>
            <person name="Anantharaman K."/>
            <person name="Brown C.T."/>
            <person name="Hug L.A."/>
            <person name="Sharon I."/>
            <person name="Castelle C.J."/>
            <person name="Probst A.J."/>
            <person name="Thomas B.C."/>
            <person name="Singh A."/>
            <person name="Wilkins M.J."/>
            <person name="Karaoz U."/>
            <person name="Brodie E.L."/>
            <person name="Williams K.H."/>
            <person name="Hubbard S.S."/>
            <person name="Banfield J.F."/>
        </authorList>
    </citation>
    <scope>NUCLEOTIDE SEQUENCE [LARGE SCALE GENOMIC DNA]</scope>
</reference>
<dbReference type="Proteomes" id="UP000179129">
    <property type="component" value="Unassembled WGS sequence"/>
</dbReference>
<dbReference type="STRING" id="1817867.A3F83_06715"/>
<dbReference type="SUPFAM" id="SSF64518">
    <property type="entry name" value="Phase 1 flagellin"/>
    <property type="match status" value="1"/>
</dbReference>
<comment type="similarity">
    <text evidence="1 3">Belongs to the bacterial flagellin family.</text>
</comment>
<evidence type="ECO:0000256" key="3">
    <source>
        <dbReference type="RuleBase" id="RU362073"/>
    </source>
</evidence>
<evidence type="ECO:0000256" key="2">
    <source>
        <dbReference type="ARBA" id="ARBA00023143"/>
    </source>
</evidence>
<dbReference type="InterPro" id="IPR042187">
    <property type="entry name" value="Flagellin_C_sub2"/>
</dbReference>
<dbReference type="AlphaFoldDB" id="A0A1F5YTZ2"/>
<dbReference type="InterPro" id="IPR001029">
    <property type="entry name" value="Flagellin_N"/>
</dbReference>
<comment type="function">
    <text evidence="3">Flagellin is the subunit protein which polymerizes to form the filaments of bacterial flagella.</text>
</comment>
<dbReference type="PRINTS" id="PR00207">
    <property type="entry name" value="FLAGELLIN"/>
</dbReference>
<dbReference type="Pfam" id="PF00700">
    <property type="entry name" value="Flagellin_C"/>
    <property type="match status" value="1"/>
</dbReference>
<dbReference type="Pfam" id="PF00669">
    <property type="entry name" value="Flagellin_N"/>
    <property type="match status" value="1"/>
</dbReference>
<dbReference type="GO" id="GO:0005198">
    <property type="term" value="F:structural molecule activity"/>
    <property type="evidence" value="ECO:0007669"/>
    <property type="project" value="UniProtKB-UniRule"/>
</dbReference>
<organism evidence="6 7">
    <name type="scientific">Candidatus Glassbacteria bacterium RIFCSPLOWO2_12_FULL_58_11</name>
    <dbReference type="NCBI Taxonomy" id="1817867"/>
    <lineage>
        <taxon>Bacteria</taxon>
        <taxon>Candidatus Glassiibacteriota</taxon>
    </lineage>
</organism>
<sequence length="531" mass="55573">VNTRRNLLIQNKRVGKSMEKLSSGLRINRAADDAAGMTIAENLRAQVIGLSRAVANSQDAISLMQTAEGALGEQHNVLQRMRYLAIQSANGTLTSRDRKALQDEVFQLIDELNRIAKTTSFNSINLLNGNVGALVSSDDPNKVSGIIVGNVGSGGTFSVAINAVGLGKLQVQNSQTFVTVTEAGEPLDASANTQLQSISRLQDFGVFAGGKDSVTLTLSSNVDNKIAQVQVFATDTLGELAHKISLAINDPDTTTDLGLASGKSDGAALVSISKVGLAPAGGSVGATSLMVTTPEPGSTVVFGGEPSLLTAFGFNQIQAPVQPVFSLTVIDIGEGKIATKNARVFGGRAGNLIRGVDISFRTTLDISISGSQVDSVGAYNISKIVPNSLPGPDGFVIQVSPRPLSFQIGPNHGNFINTQIGDMTAKSLGIEGLNISDQLLAQESIKPIDTAIDLVSAQRSTLGAVQNRLESTIANLSVANENLSASESQIRDLDFSEEMINFTSAQILNNSGTRFLAQANALSNNVLTLLQ</sequence>
<dbReference type="EMBL" id="MFIX01000134">
    <property type="protein sequence ID" value="OGG03688.1"/>
    <property type="molecule type" value="Genomic_DNA"/>
</dbReference>
<keyword evidence="3" id="KW-0964">Secreted</keyword>